<keyword evidence="1" id="KW-1133">Transmembrane helix</keyword>
<name>A0A819YQM2_9BILA</name>
<evidence type="ECO:0000256" key="1">
    <source>
        <dbReference type="SAM" id="Phobius"/>
    </source>
</evidence>
<gene>
    <name evidence="2" type="ORF">JBS370_LOCUS34087</name>
</gene>
<reference evidence="2" key="1">
    <citation type="submission" date="2021-02" db="EMBL/GenBank/DDBJ databases">
        <authorList>
            <person name="Nowell W R."/>
        </authorList>
    </citation>
    <scope>NUCLEOTIDE SEQUENCE</scope>
</reference>
<keyword evidence="1" id="KW-0472">Membrane</keyword>
<dbReference type="AlphaFoldDB" id="A0A819YQM2"/>
<protein>
    <submittedName>
        <fullName evidence="2">Uncharacterized protein</fullName>
    </submittedName>
</protein>
<dbReference type="EMBL" id="CAJOBD010010474">
    <property type="protein sequence ID" value="CAF4153030.1"/>
    <property type="molecule type" value="Genomic_DNA"/>
</dbReference>
<accession>A0A819YQM2</accession>
<comment type="caution">
    <text evidence="2">The sequence shown here is derived from an EMBL/GenBank/DDBJ whole genome shotgun (WGS) entry which is preliminary data.</text>
</comment>
<sequence>MGSLGVSASTSNYSVNLESYIFNSTIETIESVKDRIVLIIYAIVLLLSVIQTFWNIKYIDRALTFITKAYSDGKLESNQVCFHHQLITCYRYDQRFSHIPNPNRIILLIIAIHIHVLMMIVTRTLFIRRTDSVNDCMLFRQPYRVLECENNRDPCALNDTSESFPKCSYYYFEMNNIITMVTSVVTWHYALCYFVVKIVCFIRWRLFRGDDQPRMLCCYFRGKRYILSGWIYLHYVILWAYLFSMVLLGFVWNINISRLPTNILGSIGIPIIVTIDRLCSLILAIVPEILQNWLDATNNDEVLEDLQTKGLLLANTNSLIHLINKKTKFATLAELNATQSNSKMTIQSASPL</sequence>
<feature type="transmembrane region" description="Helical" evidence="1">
    <location>
        <begin position="177"/>
        <end position="204"/>
    </location>
</feature>
<organism evidence="2 3">
    <name type="scientific">Rotaria sordida</name>
    <dbReference type="NCBI Taxonomy" id="392033"/>
    <lineage>
        <taxon>Eukaryota</taxon>
        <taxon>Metazoa</taxon>
        <taxon>Spiralia</taxon>
        <taxon>Gnathifera</taxon>
        <taxon>Rotifera</taxon>
        <taxon>Eurotatoria</taxon>
        <taxon>Bdelloidea</taxon>
        <taxon>Philodinida</taxon>
        <taxon>Philodinidae</taxon>
        <taxon>Rotaria</taxon>
    </lineage>
</organism>
<feature type="transmembrane region" description="Helical" evidence="1">
    <location>
        <begin position="263"/>
        <end position="286"/>
    </location>
</feature>
<keyword evidence="1" id="KW-0812">Transmembrane</keyword>
<evidence type="ECO:0000313" key="3">
    <source>
        <dbReference type="Proteomes" id="UP000663836"/>
    </source>
</evidence>
<proteinExistence type="predicted"/>
<feature type="transmembrane region" description="Helical" evidence="1">
    <location>
        <begin position="105"/>
        <end position="127"/>
    </location>
</feature>
<feature type="transmembrane region" description="Helical" evidence="1">
    <location>
        <begin position="225"/>
        <end position="251"/>
    </location>
</feature>
<dbReference type="Proteomes" id="UP000663836">
    <property type="component" value="Unassembled WGS sequence"/>
</dbReference>
<evidence type="ECO:0000313" key="2">
    <source>
        <dbReference type="EMBL" id="CAF4153030.1"/>
    </source>
</evidence>
<feature type="transmembrane region" description="Helical" evidence="1">
    <location>
        <begin position="36"/>
        <end position="56"/>
    </location>
</feature>